<dbReference type="VEuPathDB" id="ToxoDB:CSUI_007402"/>
<dbReference type="EMBL" id="MIGC01003904">
    <property type="protein sequence ID" value="PHJ18773.1"/>
    <property type="molecule type" value="Genomic_DNA"/>
</dbReference>
<feature type="compositionally biased region" description="Basic residues" evidence="1">
    <location>
        <begin position="63"/>
        <end position="72"/>
    </location>
</feature>
<dbReference type="RefSeq" id="XP_067920478.1">
    <property type="nucleotide sequence ID" value="XM_068067548.1"/>
</dbReference>
<proteinExistence type="predicted"/>
<evidence type="ECO:0000313" key="2">
    <source>
        <dbReference type="EMBL" id="PHJ18773.1"/>
    </source>
</evidence>
<dbReference type="Proteomes" id="UP000221165">
    <property type="component" value="Unassembled WGS sequence"/>
</dbReference>
<organism evidence="2 3">
    <name type="scientific">Cystoisospora suis</name>
    <dbReference type="NCBI Taxonomy" id="483139"/>
    <lineage>
        <taxon>Eukaryota</taxon>
        <taxon>Sar</taxon>
        <taxon>Alveolata</taxon>
        <taxon>Apicomplexa</taxon>
        <taxon>Conoidasida</taxon>
        <taxon>Coccidia</taxon>
        <taxon>Eucoccidiorida</taxon>
        <taxon>Eimeriorina</taxon>
        <taxon>Sarcocystidae</taxon>
        <taxon>Cystoisospora</taxon>
    </lineage>
</organism>
<dbReference type="AlphaFoldDB" id="A0A2C6KR19"/>
<accession>A0A2C6KR19</accession>
<comment type="caution">
    <text evidence="2">The sequence shown here is derived from an EMBL/GenBank/DDBJ whole genome shotgun (WGS) entry which is preliminary data.</text>
</comment>
<feature type="compositionally biased region" description="Basic and acidic residues" evidence="1">
    <location>
        <begin position="45"/>
        <end position="62"/>
    </location>
</feature>
<sequence>MDSVDRNLKNLKTKKHDKEVLTLGVDLFHGDGYNDKRIADEVRRRREVAERNDVKEKQERSSSRIRRNSSSC</sequence>
<protein>
    <submittedName>
        <fullName evidence="2">Uncharacterized protein</fullName>
    </submittedName>
</protein>
<dbReference type="GeneID" id="94430759"/>
<reference evidence="2 3" key="1">
    <citation type="journal article" date="2017" name="Int. J. Parasitol.">
        <title>The genome of the protozoan parasite Cystoisospora suis and a reverse vaccinology approach to identify vaccine candidates.</title>
        <authorList>
            <person name="Palmieri N."/>
            <person name="Shrestha A."/>
            <person name="Ruttkowski B."/>
            <person name="Beck T."/>
            <person name="Vogl C."/>
            <person name="Tomley F."/>
            <person name="Blake D.P."/>
            <person name="Joachim A."/>
        </authorList>
    </citation>
    <scope>NUCLEOTIDE SEQUENCE [LARGE SCALE GENOMIC DNA]</scope>
    <source>
        <strain evidence="2 3">Wien I</strain>
    </source>
</reference>
<gene>
    <name evidence="2" type="ORF">CSUI_007402</name>
</gene>
<evidence type="ECO:0000256" key="1">
    <source>
        <dbReference type="SAM" id="MobiDB-lite"/>
    </source>
</evidence>
<name>A0A2C6KR19_9APIC</name>
<keyword evidence="3" id="KW-1185">Reference proteome</keyword>
<evidence type="ECO:0000313" key="3">
    <source>
        <dbReference type="Proteomes" id="UP000221165"/>
    </source>
</evidence>
<feature type="region of interest" description="Disordered" evidence="1">
    <location>
        <begin position="45"/>
        <end position="72"/>
    </location>
</feature>